<evidence type="ECO:0000313" key="2">
    <source>
        <dbReference type="EMBL" id="MFC0477442.1"/>
    </source>
</evidence>
<dbReference type="RefSeq" id="WP_377058889.1">
    <property type="nucleotide sequence ID" value="NZ_JBHLUU010000121.1"/>
</dbReference>
<name>A0ABV6KVV8_9BACI</name>
<feature type="transmembrane region" description="Helical" evidence="1">
    <location>
        <begin position="53"/>
        <end position="71"/>
    </location>
</feature>
<sequence>MIHNIPEGVILVSPLLTAGLPLIKVIALIVCLTIPTTIGAFSSVKDIIGVETVLQVVFLGIRIGMLLSVALKEMIIPYIKEGRSSILSYITLLLGFLLIYLVF</sequence>
<feature type="transmembrane region" description="Helical" evidence="1">
    <location>
        <begin position="20"/>
        <end position="41"/>
    </location>
</feature>
<keyword evidence="3" id="KW-1185">Reference proteome</keyword>
<protein>
    <submittedName>
        <fullName evidence="2">Uncharacterized protein</fullName>
    </submittedName>
</protein>
<evidence type="ECO:0000313" key="3">
    <source>
        <dbReference type="Proteomes" id="UP001589738"/>
    </source>
</evidence>
<proteinExistence type="predicted"/>
<accession>A0ABV6KVV8</accession>
<keyword evidence="1" id="KW-1133">Transmembrane helix</keyword>
<dbReference type="EMBL" id="JBHLUU010000121">
    <property type="protein sequence ID" value="MFC0477442.1"/>
    <property type="molecule type" value="Genomic_DNA"/>
</dbReference>
<keyword evidence="1" id="KW-0472">Membrane</keyword>
<gene>
    <name evidence="2" type="ORF">ACFFHF_19805</name>
</gene>
<organism evidence="2 3">
    <name type="scientific">Robertmurraya beringensis</name>
    <dbReference type="NCBI Taxonomy" id="641660"/>
    <lineage>
        <taxon>Bacteria</taxon>
        <taxon>Bacillati</taxon>
        <taxon>Bacillota</taxon>
        <taxon>Bacilli</taxon>
        <taxon>Bacillales</taxon>
        <taxon>Bacillaceae</taxon>
        <taxon>Robertmurraya</taxon>
    </lineage>
</organism>
<feature type="transmembrane region" description="Helical" evidence="1">
    <location>
        <begin position="86"/>
        <end position="102"/>
    </location>
</feature>
<keyword evidence="1" id="KW-0812">Transmembrane</keyword>
<comment type="caution">
    <text evidence="2">The sequence shown here is derived from an EMBL/GenBank/DDBJ whole genome shotgun (WGS) entry which is preliminary data.</text>
</comment>
<reference evidence="2 3" key="1">
    <citation type="submission" date="2024-09" db="EMBL/GenBank/DDBJ databases">
        <authorList>
            <person name="Sun Q."/>
            <person name="Mori K."/>
        </authorList>
    </citation>
    <scope>NUCLEOTIDE SEQUENCE [LARGE SCALE GENOMIC DNA]</scope>
    <source>
        <strain evidence="2 3">CGMCC 1.9126</strain>
    </source>
</reference>
<dbReference type="Proteomes" id="UP001589738">
    <property type="component" value="Unassembled WGS sequence"/>
</dbReference>
<evidence type="ECO:0000256" key="1">
    <source>
        <dbReference type="SAM" id="Phobius"/>
    </source>
</evidence>